<dbReference type="InterPro" id="IPR051213">
    <property type="entry name" value="START_lipid_transfer"/>
</dbReference>
<organism evidence="3 4">
    <name type="scientific">Leptomonas pyrrhocoris</name>
    <name type="common">Firebug parasite</name>
    <dbReference type="NCBI Taxonomy" id="157538"/>
    <lineage>
        <taxon>Eukaryota</taxon>
        <taxon>Discoba</taxon>
        <taxon>Euglenozoa</taxon>
        <taxon>Kinetoplastea</taxon>
        <taxon>Metakinetoplastina</taxon>
        <taxon>Trypanosomatida</taxon>
        <taxon>Trypanosomatidae</taxon>
        <taxon>Leishmaniinae</taxon>
        <taxon>Leptomonas</taxon>
    </lineage>
</organism>
<proteinExistence type="predicted"/>
<feature type="compositionally biased region" description="Polar residues" evidence="1">
    <location>
        <begin position="492"/>
        <end position="507"/>
    </location>
</feature>
<dbReference type="EMBL" id="LGTL01000006">
    <property type="protein sequence ID" value="KPA81570.1"/>
    <property type="molecule type" value="Genomic_DNA"/>
</dbReference>
<dbReference type="RefSeq" id="XP_015660009.1">
    <property type="nucleotide sequence ID" value="XM_015801389.1"/>
</dbReference>
<dbReference type="InterPro" id="IPR002913">
    <property type="entry name" value="START_lipid-bd_dom"/>
</dbReference>
<dbReference type="GeneID" id="26904200"/>
<dbReference type="PROSITE" id="PS50848">
    <property type="entry name" value="START"/>
    <property type="match status" value="1"/>
</dbReference>
<dbReference type="Proteomes" id="UP000037923">
    <property type="component" value="Unassembled WGS sequence"/>
</dbReference>
<dbReference type="OMA" id="CSGWVAT"/>
<feature type="region of interest" description="Disordered" evidence="1">
    <location>
        <begin position="468"/>
        <end position="508"/>
    </location>
</feature>
<accession>A0A0M9G3C1</accession>
<sequence>MPVASDADIRAAAAVLEPLLQLAGSPSLTWTTTSSRDGYTVSEIPAAPALDIPLKCFRTQFAVHADVETFAHAIASEDAARKCDPTLKEIRILSTDHCNSLLYTSYVSPAPWLVSPRDFCVTAANVLTSPDQLRRVCPQTLETLFPEYRRGVYGRSREDATSPSSMVFLQSSRSTPSPLCPPPTSEGTVTYIRGFVHCYGYIAWPCAGEHGTLQVTNFCCVDACGRVPKWLVAAAIDQNTEKLKRIAHHVEETAREQASPPLPPPLPTAFEEPFNDAPDADGSRESVSRTLPTPPPPTTPNESPYDAELLRVQTPGTMVSAFTETLSAATPTLSRPPSALPNAPPTDPILFPVPPRTASSSPPAQEIEQQQQQQFSGDQPMLFDTMVQPLALLARAHGWHAVREVDSIDYAELRALPPSLTSRDGVCVALRVSTTVTCSLDTIKELLRNPARAPEIDPELVRLVVAPPTPPQLEHNNHQPSIEREDGGEGASGTSRAQGFKSSTGASTRGRCLMTSSQLRHLQFRAEPPFRHAWDVLLRCTEGEFSPHEGGQLGFHTSGVPASTYVWMAKSSDGSEGRTVHAQGFVRMHLRVFGVVVVAVPRSADAVRVTHYLLVDTPSLSSSSSSQNSLPRNDSQFAAKGAKKVTASFLNAVSVWMGQRLCRLRSQCEAQQLKCARDAMAPLDKEPLLRYLYHIHCTQQAVAARHDTPRRVGDVQVRCTEFPGSNTEDSSPPARGAAVPPLYVFSLVFPCSLRHLQVYMNSTSSHARYAMDERIVLYEEGPSPPGFQAIHVEVTSGDDSHLTPLSFSFLETFGLLRDQDAPQNALVLSRLNCDQLQCVADTDSKEDAVHTGRIYCSGWVATPIDPTEDGAEGIDDTPSSSSPPYVPFSASVVQREGVMRRLVASARKRFGDPPNVKDDDHVPQVVPSTVTRGTVVTRYVSLCTSSSCGPEAAARAERNPLMMEREATVLQRFRDAVCAWKAD</sequence>
<evidence type="ECO:0000313" key="4">
    <source>
        <dbReference type="Proteomes" id="UP000037923"/>
    </source>
</evidence>
<feature type="compositionally biased region" description="Basic and acidic residues" evidence="1">
    <location>
        <begin position="475"/>
        <end position="487"/>
    </location>
</feature>
<dbReference type="AlphaFoldDB" id="A0A0M9G3C1"/>
<feature type="region of interest" description="Disordered" evidence="1">
    <location>
        <begin position="252"/>
        <end position="305"/>
    </location>
</feature>
<keyword evidence="4" id="KW-1185">Reference proteome</keyword>
<dbReference type="InterPro" id="IPR023393">
    <property type="entry name" value="START-like_dom_sf"/>
</dbReference>
<dbReference type="OrthoDB" id="273321at2759"/>
<evidence type="ECO:0000256" key="1">
    <source>
        <dbReference type="SAM" id="MobiDB-lite"/>
    </source>
</evidence>
<dbReference type="PANTHER" id="PTHR19308:SF51">
    <property type="entry name" value="START DOMAIN-CONTAINING PROTEIN"/>
    <property type="match status" value="1"/>
</dbReference>
<dbReference type="VEuPathDB" id="TriTrypDB:LpyrH10_06_2790"/>
<dbReference type="Gene3D" id="3.30.530.20">
    <property type="match status" value="1"/>
</dbReference>
<reference evidence="3 4" key="1">
    <citation type="submission" date="2015-07" db="EMBL/GenBank/DDBJ databases">
        <title>High-quality genome of monoxenous trypanosomatid Leptomonas pyrrhocoris.</title>
        <authorList>
            <person name="Flegontov P."/>
            <person name="Butenko A."/>
            <person name="Firsov S."/>
            <person name="Vlcek C."/>
            <person name="Logacheva M.D."/>
            <person name="Field M."/>
            <person name="Filatov D."/>
            <person name="Flegontova O."/>
            <person name="Gerasimov E."/>
            <person name="Jackson A.P."/>
            <person name="Kelly S."/>
            <person name="Opperdoes F."/>
            <person name="O'Reilly A."/>
            <person name="Votypka J."/>
            <person name="Yurchenko V."/>
            <person name="Lukes J."/>
        </authorList>
    </citation>
    <scope>NUCLEOTIDE SEQUENCE [LARGE SCALE GENOMIC DNA]</scope>
    <source>
        <strain evidence="3">H10</strain>
    </source>
</reference>
<dbReference type="GO" id="GO:0008289">
    <property type="term" value="F:lipid binding"/>
    <property type="evidence" value="ECO:0007669"/>
    <property type="project" value="InterPro"/>
</dbReference>
<dbReference type="GO" id="GO:0005737">
    <property type="term" value="C:cytoplasm"/>
    <property type="evidence" value="ECO:0007669"/>
    <property type="project" value="UniProtKB-ARBA"/>
</dbReference>
<dbReference type="CDD" id="cd00177">
    <property type="entry name" value="START"/>
    <property type="match status" value="1"/>
</dbReference>
<evidence type="ECO:0000313" key="3">
    <source>
        <dbReference type="EMBL" id="KPA81570.1"/>
    </source>
</evidence>
<evidence type="ECO:0000259" key="2">
    <source>
        <dbReference type="PROSITE" id="PS50848"/>
    </source>
</evidence>
<gene>
    <name evidence="3" type="ORF">ABB37_03909</name>
</gene>
<protein>
    <recommendedName>
        <fullName evidence="2">START domain-containing protein</fullName>
    </recommendedName>
</protein>
<comment type="caution">
    <text evidence="3">The sequence shown here is derived from an EMBL/GenBank/DDBJ whole genome shotgun (WGS) entry which is preliminary data.</text>
</comment>
<name>A0A0M9G3C1_LEPPY</name>
<dbReference type="SUPFAM" id="SSF55961">
    <property type="entry name" value="Bet v1-like"/>
    <property type="match status" value="1"/>
</dbReference>
<feature type="domain" description="START" evidence="2">
    <location>
        <begin position="12"/>
        <end position="236"/>
    </location>
</feature>
<dbReference type="PANTHER" id="PTHR19308">
    <property type="entry name" value="PHOSPHATIDYLCHOLINE TRANSFER PROTEIN"/>
    <property type="match status" value="1"/>
</dbReference>